<comment type="similarity">
    <text evidence="7">Belongs to the class I-like SAM-binding methyltransferase superfamily. RNA methyltransferase RlmE family. SPB1 subfamily.</text>
</comment>
<feature type="binding site" evidence="7">
    <location>
        <position position="56"/>
    </location>
    <ligand>
        <name>S-adenosyl-L-methionine</name>
        <dbReference type="ChEBI" id="CHEBI:59789"/>
    </ligand>
</feature>
<feature type="compositionally biased region" description="Acidic residues" evidence="8">
    <location>
        <begin position="347"/>
        <end position="360"/>
    </location>
</feature>
<keyword evidence="1 7" id="KW-0690">Ribosome biogenesis</keyword>
<evidence type="ECO:0000259" key="9">
    <source>
        <dbReference type="Pfam" id="PF01728"/>
    </source>
</evidence>
<feature type="binding site" evidence="7">
    <location>
        <position position="117"/>
    </location>
    <ligand>
        <name>S-adenosyl-L-methionine</name>
        <dbReference type="ChEBI" id="CHEBI:59789"/>
    </ligand>
</feature>
<evidence type="ECO:0000256" key="1">
    <source>
        <dbReference type="ARBA" id="ARBA00022517"/>
    </source>
</evidence>
<evidence type="ECO:0000259" key="10">
    <source>
        <dbReference type="Pfam" id="PF07780"/>
    </source>
</evidence>
<evidence type="ECO:0000256" key="3">
    <source>
        <dbReference type="ARBA" id="ARBA00022603"/>
    </source>
</evidence>
<feature type="active site" description="Proton acceptor" evidence="7">
    <location>
        <position position="157"/>
    </location>
</feature>
<keyword evidence="3 7" id="KW-0489">Methyltransferase</keyword>
<dbReference type="InterPro" id="IPR050082">
    <property type="entry name" value="RNA_methyltr_RlmE"/>
</dbReference>
<dbReference type="InterPro" id="IPR015507">
    <property type="entry name" value="rRNA-MeTfrase_E"/>
</dbReference>
<keyword evidence="4 7" id="KW-0808">Transferase</keyword>
<dbReference type="Pfam" id="PF07780">
    <property type="entry name" value="Spb1_C"/>
    <property type="match status" value="1"/>
</dbReference>
<gene>
    <name evidence="12" type="ORF">HDK90DRAFT_488671</name>
</gene>
<reference evidence="12 13" key="1">
    <citation type="submission" date="2024-04" db="EMBL/GenBank/DDBJ databases">
        <title>Phyllosticta paracitricarpa is synonymous to the EU quarantine fungus P. citricarpa based on phylogenomic analyses.</title>
        <authorList>
            <consortium name="Lawrence Berkeley National Laboratory"/>
            <person name="Van Ingen-Buijs V.A."/>
            <person name="Van Westerhoven A.C."/>
            <person name="Haridas S."/>
            <person name="Skiadas P."/>
            <person name="Martin F."/>
            <person name="Groenewald J.Z."/>
            <person name="Crous P.W."/>
            <person name="Seidl M.F."/>
        </authorList>
    </citation>
    <scope>NUCLEOTIDE SEQUENCE [LARGE SCALE GENOMIC DNA]</scope>
    <source>
        <strain evidence="12 13">CBS 123374</strain>
    </source>
</reference>
<dbReference type="Gene3D" id="3.40.50.150">
    <property type="entry name" value="Vaccinia Virus protein VP39"/>
    <property type="match status" value="1"/>
</dbReference>
<comment type="caution">
    <text evidence="12">The sequence shown here is derived from an EMBL/GenBank/DDBJ whole genome shotgun (WGS) entry which is preliminary data.</text>
</comment>
<feature type="compositionally biased region" description="Acidic residues" evidence="8">
    <location>
        <begin position="620"/>
        <end position="634"/>
    </location>
</feature>
<feature type="domain" description="Ribosomal RNA methyltransferase SPB1-like C-terminal" evidence="10">
    <location>
        <begin position="605"/>
        <end position="843"/>
    </location>
</feature>
<evidence type="ECO:0000256" key="5">
    <source>
        <dbReference type="ARBA" id="ARBA00022691"/>
    </source>
</evidence>
<feature type="compositionally biased region" description="Acidic residues" evidence="8">
    <location>
        <begin position="514"/>
        <end position="532"/>
    </location>
</feature>
<evidence type="ECO:0000256" key="6">
    <source>
        <dbReference type="ARBA" id="ARBA00023242"/>
    </source>
</evidence>
<feature type="compositionally biased region" description="Basic and acidic residues" evidence="8">
    <location>
        <begin position="586"/>
        <end position="619"/>
    </location>
</feature>
<dbReference type="InterPro" id="IPR029063">
    <property type="entry name" value="SAM-dependent_MTases_sf"/>
</dbReference>
<keyword evidence="5 7" id="KW-0949">S-adenosyl-L-methionine</keyword>
<feature type="compositionally biased region" description="Acidic residues" evidence="8">
    <location>
        <begin position="567"/>
        <end position="577"/>
    </location>
</feature>
<evidence type="ECO:0000256" key="2">
    <source>
        <dbReference type="ARBA" id="ARBA00022552"/>
    </source>
</evidence>
<name>A0ABR1YJC2_9PEZI</name>
<feature type="binding site" evidence="7">
    <location>
        <position position="58"/>
    </location>
    <ligand>
        <name>S-adenosyl-L-methionine</name>
        <dbReference type="ChEBI" id="CHEBI:59789"/>
    </ligand>
</feature>
<feature type="compositionally biased region" description="Acidic residues" evidence="8">
    <location>
        <begin position="497"/>
        <end position="506"/>
    </location>
</feature>
<accession>A0ABR1YJC2</accession>
<dbReference type="EMBL" id="JBBWRZ010000007">
    <property type="protein sequence ID" value="KAK8231904.1"/>
    <property type="molecule type" value="Genomic_DNA"/>
</dbReference>
<evidence type="ECO:0000313" key="12">
    <source>
        <dbReference type="EMBL" id="KAK8231904.1"/>
    </source>
</evidence>
<dbReference type="Pfam" id="PF11861">
    <property type="entry name" value="DUF3381"/>
    <property type="match status" value="1"/>
</dbReference>
<keyword evidence="13" id="KW-1185">Reference proteome</keyword>
<evidence type="ECO:0000256" key="8">
    <source>
        <dbReference type="SAM" id="MobiDB-lite"/>
    </source>
</evidence>
<feature type="domain" description="DUF3381" evidence="11">
    <location>
        <begin position="234"/>
        <end position="392"/>
    </location>
</feature>
<feature type="binding site" evidence="7">
    <location>
        <position position="76"/>
    </location>
    <ligand>
        <name>S-adenosyl-L-methionine</name>
        <dbReference type="ChEBI" id="CHEBI:59789"/>
    </ligand>
</feature>
<dbReference type="Proteomes" id="UP001492380">
    <property type="component" value="Unassembled WGS sequence"/>
</dbReference>
<dbReference type="Pfam" id="PF01728">
    <property type="entry name" value="FtsJ"/>
    <property type="match status" value="1"/>
</dbReference>
<dbReference type="InterPro" id="IPR002877">
    <property type="entry name" value="RNA_MeTrfase_FtsJ_dom"/>
</dbReference>
<organism evidence="12 13">
    <name type="scientific">Phyllosticta capitalensis</name>
    <dbReference type="NCBI Taxonomy" id="121624"/>
    <lineage>
        <taxon>Eukaryota</taxon>
        <taxon>Fungi</taxon>
        <taxon>Dikarya</taxon>
        <taxon>Ascomycota</taxon>
        <taxon>Pezizomycotina</taxon>
        <taxon>Dothideomycetes</taxon>
        <taxon>Dothideomycetes incertae sedis</taxon>
        <taxon>Botryosphaeriales</taxon>
        <taxon>Phyllostictaceae</taxon>
        <taxon>Phyllosticta</taxon>
    </lineage>
</organism>
<keyword evidence="2 7" id="KW-0698">rRNA processing</keyword>
<evidence type="ECO:0000313" key="13">
    <source>
        <dbReference type="Proteomes" id="UP001492380"/>
    </source>
</evidence>
<feature type="compositionally biased region" description="Basic and acidic residues" evidence="8">
    <location>
        <begin position="541"/>
        <end position="551"/>
    </location>
</feature>
<dbReference type="PANTHER" id="PTHR10920:SF13">
    <property type="entry name" value="PRE-RRNA 2'-O-RIBOSE RNA METHYLTRANSFERASE FTSJ3"/>
    <property type="match status" value="1"/>
</dbReference>
<keyword evidence="7" id="KW-0175">Coiled coil</keyword>
<comment type="subcellular location">
    <subcellularLocation>
        <location evidence="7">Nucleus</location>
        <location evidence="7">Nucleolus</location>
    </subcellularLocation>
</comment>
<evidence type="ECO:0000256" key="7">
    <source>
        <dbReference type="HAMAP-Rule" id="MF_03163"/>
    </source>
</evidence>
<dbReference type="PANTHER" id="PTHR10920">
    <property type="entry name" value="RIBOSOMAL RNA METHYLTRANSFERASE"/>
    <property type="match status" value="1"/>
</dbReference>
<feature type="compositionally biased region" description="Basic and acidic residues" evidence="8">
    <location>
        <begin position="363"/>
        <end position="391"/>
    </location>
</feature>
<feature type="compositionally biased region" description="Acidic residues" evidence="8">
    <location>
        <begin position="447"/>
        <end position="457"/>
    </location>
</feature>
<protein>
    <submittedName>
        <fullName evidence="12">Spb1 C-terminal domain-containing protein</fullName>
    </submittedName>
</protein>
<evidence type="ECO:0000256" key="4">
    <source>
        <dbReference type="ARBA" id="ARBA00022679"/>
    </source>
</evidence>
<feature type="compositionally biased region" description="Basic and acidic residues" evidence="8">
    <location>
        <begin position="473"/>
        <end position="484"/>
    </location>
</feature>
<sequence length="846" mass="95407">MPIQKKHGKGRLDKWYHLAKEKGYRARASFKLIQLNKKFNFLEKSRVLIDLCAAPGSWCQVAAEVMPPKSLIVGVDLAPIKPIPRVISFQSDITTEKCRATLRQHLKTFKADTVLHDGAPNVGTAWVQDAFTQAELVLQSLKLATDFLREGGTFVTKIFRSKDYNSLLWVFQQLFEKVEATKPPSSRNVSAEIFVVCRGYKAPKRMDPKFLDPRSVFAELAAPAPNNEAKVFNPEVKKRKREGYEEGDYTQYHEAPVSEFIQTTDPIAMLGSLNKLSFEQKPNGDIAQVTIAKLPETTDEIRACCDDLKVLGRADFKRLLRWRLRVREIFGFSSKQKKKEEEKAGEEVAEVEPMDEELQIQEEMQRLREQDDSKKKKERRKENERKQREIVRMQLHMTTPMEIGMEQQGPNGEDAMFDLKSVDKAGGLGKVARGKMATVEDKSKEQSDDEDDDDSDPEGDRLDAELESMYEQYQERKSASDAKYRAKKARKESGKEIDEEDFEGFSDGEKSDGSEDELMEDADSDSSDDEDGPQSLVTDLQNKKTEGGLTRRAEIFFDQDIFKGIDGLDDVPVDDSGIDVASKSTSPEDKASTKKQTKAEKAKAEKSKKEAKAAEKEAEASDEDEWSSDEEEEGSGGGGFESVKRDETQWDQDSIPMKDGRPDIDIITAEAMTLAQDLASGRKTKQDLLDDNFNRYSHRDVDGLPEWFLDDENKHARLQRPITAAAAAAIKEKQRALNARPIKKVQEAKARKKFKAAQKLEKLKKKSALLENEEGMTEKEKAQSIAKLMSKAAKKKPKKKVAVVVARGGNRGISGRPKGTKGKYKMVDARLKKDIRGQKRAAKRNK</sequence>
<feature type="domain" description="Ribosomal RNA methyltransferase FtsJ" evidence="9">
    <location>
        <begin position="24"/>
        <end position="200"/>
    </location>
</feature>
<feature type="coiled-coil region" evidence="7">
    <location>
        <begin position="753"/>
        <end position="780"/>
    </location>
</feature>
<dbReference type="HAMAP" id="MF_03163">
    <property type="entry name" value="RNA_methyltr_E_SPB1"/>
    <property type="match status" value="1"/>
</dbReference>
<feature type="region of interest" description="Disordered" evidence="8">
    <location>
        <begin position="335"/>
        <end position="551"/>
    </location>
</feature>
<proteinExistence type="inferred from homology"/>
<evidence type="ECO:0000259" key="11">
    <source>
        <dbReference type="Pfam" id="PF11861"/>
    </source>
</evidence>
<dbReference type="SUPFAM" id="SSF53335">
    <property type="entry name" value="S-adenosyl-L-methionine-dependent methyltransferases"/>
    <property type="match status" value="1"/>
</dbReference>
<dbReference type="InterPro" id="IPR028589">
    <property type="entry name" value="SPB1-like"/>
</dbReference>
<keyword evidence="6 7" id="KW-0539">Nucleus</keyword>
<feature type="region of interest" description="Disordered" evidence="8">
    <location>
        <begin position="565"/>
        <end position="661"/>
    </location>
</feature>
<dbReference type="InterPro" id="IPR012920">
    <property type="entry name" value="rRNA_MeTfrase_SPB1-like_C"/>
</dbReference>
<dbReference type="InterPro" id="IPR024576">
    <property type="entry name" value="rRNA_MeTfrase_Spb1_DUF3381"/>
</dbReference>
<dbReference type="HAMAP" id="MF_01547">
    <property type="entry name" value="RNA_methyltr_E"/>
    <property type="match status" value="1"/>
</dbReference>
<feature type="binding site" evidence="7">
    <location>
        <position position="92"/>
    </location>
    <ligand>
        <name>S-adenosyl-L-methionine</name>
        <dbReference type="ChEBI" id="CHEBI:59789"/>
    </ligand>
</feature>